<evidence type="ECO:0000259" key="11">
    <source>
        <dbReference type="PROSITE" id="PS50011"/>
    </source>
</evidence>
<dbReference type="GO" id="GO:0004674">
    <property type="term" value="F:protein serine/threonine kinase activity"/>
    <property type="evidence" value="ECO:0007669"/>
    <property type="project" value="UniProtKB-KW"/>
</dbReference>
<keyword evidence="10" id="KW-1133">Transmembrane helix</keyword>
<dbReference type="EC" id="2.7.11.1" evidence="1"/>
<evidence type="ECO:0000256" key="10">
    <source>
        <dbReference type="SAM" id="Phobius"/>
    </source>
</evidence>
<name>A0ABT4QL34_9BACL</name>
<evidence type="ECO:0000256" key="6">
    <source>
        <dbReference type="ARBA" id="ARBA00022840"/>
    </source>
</evidence>
<evidence type="ECO:0000256" key="8">
    <source>
        <dbReference type="ARBA" id="ARBA00048679"/>
    </source>
</evidence>
<evidence type="ECO:0000256" key="2">
    <source>
        <dbReference type="ARBA" id="ARBA00022527"/>
    </source>
</evidence>
<reference evidence="12 13" key="1">
    <citation type="submission" date="2022-12" db="EMBL/GenBank/DDBJ databases">
        <title>Draft genome sequence of Paenibacillus sp. dW9.</title>
        <authorList>
            <person name="Choi E.-W."/>
            <person name="Kim D.-U."/>
        </authorList>
    </citation>
    <scope>NUCLEOTIDE SEQUENCE [LARGE SCALE GENOMIC DNA]</scope>
    <source>
        <strain evidence="13">dW9</strain>
    </source>
</reference>
<evidence type="ECO:0000256" key="9">
    <source>
        <dbReference type="PROSITE-ProRule" id="PRU10141"/>
    </source>
</evidence>
<sequence>MTTSFEWSLSPGSIVQGRWNRNSYQVERQLGEGANGKVYLVRRNKSLYALKIGFDPLDHQSEVNALKTISGSSTSFNGFLLESDNFTREGQDVSFCVIRYIRGKSISEYLKQHGRDWLPLIGLHLLRKLNELHSQGFVFGDLKPENVLVCDYGSVELIDFGGVTAKGRSVKQFTEVFDRGFWNAGSRSADEAYDLFAFAVLLLSAADRQRRLQGFKTMLPQNRNPETLLDMLKSAQELEPVAPVLRRALQGQYSSSKQALADWRARSMLKPPKTAAPTGGRWLKLCFAASLVLFGATLYLYWQ</sequence>
<keyword evidence="13" id="KW-1185">Reference proteome</keyword>
<keyword evidence="10" id="KW-0812">Transmembrane</keyword>
<accession>A0ABT4QL34</accession>
<dbReference type="InterPro" id="IPR011009">
    <property type="entry name" value="Kinase-like_dom_sf"/>
</dbReference>
<dbReference type="SMART" id="SM00220">
    <property type="entry name" value="S_TKc"/>
    <property type="match status" value="1"/>
</dbReference>
<comment type="catalytic activity">
    <reaction evidence="8">
        <text>L-seryl-[protein] + ATP = O-phospho-L-seryl-[protein] + ADP + H(+)</text>
        <dbReference type="Rhea" id="RHEA:17989"/>
        <dbReference type="Rhea" id="RHEA-COMP:9863"/>
        <dbReference type="Rhea" id="RHEA-COMP:11604"/>
        <dbReference type="ChEBI" id="CHEBI:15378"/>
        <dbReference type="ChEBI" id="CHEBI:29999"/>
        <dbReference type="ChEBI" id="CHEBI:30616"/>
        <dbReference type="ChEBI" id="CHEBI:83421"/>
        <dbReference type="ChEBI" id="CHEBI:456216"/>
        <dbReference type="EC" id="2.7.11.1"/>
    </reaction>
</comment>
<keyword evidence="5 12" id="KW-0418">Kinase</keyword>
<dbReference type="PANTHER" id="PTHR24363:SF0">
    <property type="entry name" value="SERINE_THREONINE KINASE LIKE DOMAIN CONTAINING 1"/>
    <property type="match status" value="1"/>
</dbReference>
<keyword evidence="2 12" id="KW-0723">Serine/threonine-protein kinase</keyword>
<dbReference type="Gene3D" id="1.10.510.10">
    <property type="entry name" value="Transferase(Phosphotransferase) domain 1"/>
    <property type="match status" value="1"/>
</dbReference>
<keyword evidence="6 9" id="KW-0067">ATP-binding</keyword>
<dbReference type="RefSeq" id="WP_269886112.1">
    <property type="nucleotide sequence ID" value="NZ_JAQAGZ010000043.1"/>
</dbReference>
<evidence type="ECO:0000256" key="4">
    <source>
        <dbReference type="ARBA" id="ARBA00022741"/>
    </source>
</evidence>
<gene>
    <name evidence="12" type="ORF">O9H85_35685</name>
</gene>
<dbReference type="PROSITE" id="PS00107">
    <property type="entry name" value="PROTEIN_KINASE_ATP"/>
    <property type="match status" value="1"/>
</dbReference>
<organism evidence="12 13">
    <name type="scientific">Paenibacillus gyeongsangnamensis</name>
    <dbReference type="NCBI Taxonomy" id="3388067"/>
    <lineage>
        <taxon>Bacteria</taxon>
        <taxon>Bacillati</taxon>
        <taxon>Bacillota</taxon>
        <taxon>Bacilli</taxon>
        <taxon>Bacillales</taxon>
        <taxon>Paenibacillaceae</taxon>
        <taxon>Paenibacillus</taxon>
    </lineage>
</organism>
<evidence type="ECO:0000313" key="12">
    <source>
        <dbReference type="EMBL" id="MCZ8517584.1"/>
    </source>
</evidence>
<feature type="transmembrane region" description="Helical" evidence="10">
    <location>
        <begin position="282"/>
        <end position="302"/>
    </location>
</feature>
<feature type="domain" description="Protein kinase" evidence="11">
    <location>
        <begin position="24"/>
        <end position="303"/>
    </location>
</feature>
<keyword evidence="4 9" id="KW-0547">Nucleotide-binding</keyword>
<comment type="caution">
    <text evidence="12">The sequence shown here is derived from an EMBL/GenBank/DDBJ whole genome shotgun (WGS) entry which is preliminary data.</text>
</comment>
<protein>
    <recommendedName>
        <fullName evidence="1">non-specific serine/threonine protein kinase</fullName>
        <ecNumber evidence="1">2.7.11.1</ecNumber>
    </recommendedName>
</protein>
<dbReference type="InterPro" id="IPR017441">
    <property type="entry name" value="Protein_kinase_ATP_BS"/>
</dbReference>
<dbReference type="Pfam" id="PF00069">
    <property type="entry name" value="Pkinase"/>
    <property type="match status" value="1"/>
</dbReference>
<comment type="catalytic activity">
    <reaction evidence="7">
        <text>L-threonyl-[protein] + ATP = O-phospho-L-threonyl-[protein] + ADP + H(+)</text>
        <dbReference type="Rhea" id="RHEA:46608"/>
        <dbReference type="Rhea" id="RHEA-COMP:11060"/>
        <dbReference type="Rhea" id="RHEA-COMP:11605"/>
        <dbReference type="ChEBI" id="CHEBI:15378"/>
        <dbReference type="ChEBI" id="CHEBI:30013"/>
        <dbReference type="ChEBI" id="CHEBI:30616"/>
        <dbReference type="ChEBI" id="CHEBI:61977"/>
        <dbReference type="ChEBI" id="CHEBI:456216"/>
        <dbReference type="EC" id="2.7.11.1"/>
    </reaction>
</comment>
<dbReference type="InterPro" id="IPR000719">
    <property type="entry name" value="Prot_kinase_dom"/>
</dbReference>
<dbReference type="EMBL" id="JAQAGZ010000043">
    <property type="protein sequence ID" value="MCZ8517584.1"/>
    <property type="molecule type" value="Genomic_DNA"/>
</dbReference>
<feature type="binding site" evidence="9">
    <location>
        <position position="51"/>
    </location>
    <ligand>
        <name>ATP</name>
        <dbReference type="ChEBI" id="CHEBI:30616"/>
    </ligand>
</feature>
<evidence type="ECO:0000256" key="3">
    <source>
        <dbReference type="ARBA" id="ARBA00022679"/>
    </source>
</evidence>
<keyword evidence="3" id="KW-0808">Transferase</keyword>
<evidence type="ECO:0000256" key="7">
    <source>
        <dbReference type="ARBA" id="ARBA00047899"/>
    </source>
</evidence>
<dbReference type="PROSITE" id="PS50011">
    <property type="entry name" value="PROTEIN_KINASE_DOM"/>
    <property type="match status" value="1"/>
</dbReference>
<evidence type="ECO:0000256" key="5">
    <source>
        <dbReference type="ARBA" id="ARBA00022777"/>
    </source>
</evidence>
<dbReference type="PANTHER" id="PTHR24363">
    <property type="entry name" value="SERINE/THREONINE PROTEIN KINASE"/>
    <property type="match status" value="1"/>
</dbReference>
<proteinExistence type="predicted"/>
<keyword evidence="10" id="KW-0472">Membrane</keyword>
<dbReference type="SUPFAM" id="SSF56112">
    <property type="entry name" value="Protein kinase-like (PK-like)"/>
    <property type="match status" value="1"/>
</dbReference>
<evidence type="ECO:0000256" key="1">
    <source>
        <dbReference type="ARBA" id="ARBA00012513"/>
    </source>
</evidence>
<dbReference type="Proteomes" id="UP001527882">
    <property type="component" value="Unassembled WGS sequence"/>
</dbReference>
<evidence type="ECO:0000313" key="13">
    <source>
        <dbReference type="Proteomes" id="UP001527882"/>
    </source>
</evidence>